<evidence type="ECO:0000313" key="6">
    <source>
        <dbReference type="EMBL" id="MFC5752554.1"/>
    </source>
</evidence>
<dbReference type="InterPro" id="IPR001647">
    <property type="entry name" value="HTH_TetR"/>
</dbReference>
<dbReference type="EMBL" id="JBHSON010000090">
    <property type="protein sequence ID" value="MFC5752554.1"/>
    <property type="molecule type" value="Genomic_DNA"/>
</dbReference>
<feature type="DNA-binding region" description="H-T-H motif" evidence="4">
    <location>
        <begin position="30"/>
        <end position="49"/>
    </location>
</feature>
<dbReference type="SUPFAM" id="SSF46689">
    <property type="entry name" value="Homeodomain-like"/>
    <property type="match status" value="1"/>
</dbReference>
<accession>A0ABW1ABA3</accession>
<proteinExistence type="predicted"/>
<dbReference type="PANTHER" id="PTHR30055:SF234">
    <property type="entry name" value="HTH-TYPE TRANSCRIPTIONAL REGULATOR BETI"/>
    <property type="match status" value="1"/>
</dbReference>
<dbReference type="Pfam" id="PF00440">
    <property type="entry name" value="TetR_N"/>
    <property type="match status" value="1"/>
</dbReference>
<keyword evidence="3" id="KW-0804">Transcription</keyword>
<protein>
    <submittedName>
        <fullName evidence="6">TetR family transcriptional regulator</fullName>
    </submittedName>
</protein>
<dbReference type="Gene3D" id="1.10.357.10">
    <property type="entry name" value="Tetracycline Repressor, domain 2"/>
    <property type="match status" value="1"/>
</dbReference>
<reference evidence="7" key="1">
    <citation type="journal article" date="2019" name="Int. J. Syst. Evol. Microbiol.">
        <title>The Global Catalogue of Microorganisms (GCM) 10K type strain sequencing project: providing services to taxonomists for standard genome sequencing and annotation.</title>
        <authorList>
            <consortium name="The Broad Institute Genomics Platform"/>
            <consortium name="The Broad Institute Genome Sequencing Center for Infectious Disease"/>
            <person name="Wu L."/>
            <person name="Ma J."/>
        </authorList>
    </citation>
    <scope>NUCLEOTIDE SEQUENCE [LARGE SCALE GENOMIC DNA]</scope>
    <source>
        <strain evidence="7">KCTC 42087</strain>
    </source>
</reference>
<dbReference type="InterPro" id="IPR009057">
    <property type="entry name" value="Homeodomain-like_sf"/>
</dbReference>
<evidence type="ECO:0000256" key="3">
    <source>
        <dbReference type="ARBA" id="ARBA00023163"/>
    </source>
</evidence>
<name>A0ABW1ABA3_9ACTN</name>
<dbReference type="PANTHER" id="PTHR30055">
    <property type="entry name" value="HTH-TYPE TRANSCRIPTIONAL REGULATOR RUTR"/>
    <property type="match status" value="1"/>
</dbReference>
<evidence type="ECO:0000313" key="7">
    <source>
        <dbReference type="Proteomes" id="UP001596074"/>
    </source>
</evidence>
<dbReference type="RefSeq" id="WP_378288651.1">
    <property type="nucleotide sequence ID" value="NZ_JBHSON010000090.1"/>
</dbReference>
<sequence length="202" mass="21508">MPKDATATRERLMAAGARLFATEGVDRARTRDIVERAGQANDSAITYHFGSRGGLLAAILKAGVERMEPGRAASLGPLRTAPLRAVVAAIVEPTAAELRTEQGRDFLRIVVQVAGQAGIRGHNLPPLIKDTALAAQLAALEDRCRAFLTETLAQERISVFIAFLTAALADRVGRADSHLGHDAFVRDLTDMLTAALAANQFA</sequence>
<evidence type="ECO:0000256" key="2">
    <source>
        <dbReference type="ARBA" id="ARBA00023125"/>
    </source>
</evidence>
<comment type="caution">
    <text evidence="6">The sequence shown here is derived from an EMBL/GenBank/DDBJ whole genome shotgun (WGS) entry which is preliminary data.</text>
</comment>
<evidence type="ECO:0000259" key="5">
    <source>
        <dbReference type="PROSITE" id="PS50977"/>
    </source>
</evidence>
<keyword evidence="2 4" id="KW-0238">DNA-binding</keyword>
<feature type="domain" description="HTH tetR-type" evidence="5">
    <location>
        <begin position="6"/>
        <end position="67"/>
    </location>
</feature>
<dbReference type="InterPro" id="IPR050109">
    <property type="entry name" value="HTH-type_TetR-like_transc_reg"/>
</dbReference>
<organism evidence="6 7">
    <name type="scientific">Actinomadura rugatobispora</name>
    <dbReference type="NCBI Taxonomy" id="1994"/>
    <lineage>
        <taxon>Bacteria</taxon>
        <taxon>Bacillati</taxon>
        <taxon>Actinomycetota</taxon>
        <taxon>Actinomycetes</taxon>
        <taxon>Streptosporangiales</taxon>
        <taxon>Thermomonosporaceae</taxon>
        <taxon>Actinomadura</taxon>
    </lineage>
</organism>
<evidence type="ECO:0000256" key="1">
    <source>
        <dbReference type="ARBA" id="ARBA00023015"/>
    </source>
</evidence>
<keyword evidence="1" id="KW-0805">Transcription regulation</keyword>
<dbReference type="Proteomes" id="UP001596074">
    <property type="component" value="Unassembled WGS sequence"/>
</dbReference>
<gene>
    <name evidence="6" type="ORF">ACFPZN_43660</name>
</gene>
<dbReference type="PROSITE" id="PS50977">
    <property type="entry name" value="HTH_TETR_2"/>
    <property type="match status" value="1"/>
</dbReference>
<keyword evidence="7" id="KW-1185">Reference proteome</keyword>
<evidence type="ECO:0000256" key="4">
    <source>
        <dbReference type="PROSITE-ProRule" id="PRU00335"/>
    </source>
</evidence>